<organism evidence="2 3">
    <name type="scientific">Leptomonas seymouri</name>
    <dbReference type="NCBI Taxonomy" id="5684"/>
    <lineage>
        <taxon>Eukaryota</taxon>
        <taxon>Discoba</taxon>
        <taxon>Euglenozoa</taxon>
        <taxon>Kinetoplastea</taxon>
        <taxon>Metakinetoplastina</taxon>
        <taxon>Trypanosomatida</taxon>
        <taxon>Trypanosomatidae</taxon>
        <taxon>Leishmaniinae</taxon>
        <taxon>Leptomonas</taxon>
    </lineage>
</organism>
<keyword evidence="3" id="KW-1185">Reference proteome</keyword>
<feature type="region of interest" description="Disordered" evidence="1">
    <location>
        <begin position="629"/>
        <end position="655"/>
    </location>
</feature>
<evidence type="ECO:0000256" key="1">
    <source>
        <dbReference type="SAM" id="MobiDB-lite"/>
    </source>
</evidence>
<comment type="caution">
    <text evidence="2">The sequence shown here is derived from an EMBL/GenBank/DDBJ whole genome shotgun (WGS) entry which is preliminary data.</text>
</comment>
<dbReference type="Proteomes" id="UP000038009">
    <property type="component" value="Unassembled WGS sequence"/>
</dbReference>
<dbReference type="OrthoDB" id="273511at2759"/>
<feature type="region of interest" description="Disordered" evidence="1">
    <location>
        <begin position="836"/>
        <end position="897"/>
    </location>
</feature>
<reference evidence="2 3" key="1">
    <citation type="journal article" date="2015" name="PLoS Pathog.">
        <title>Leptomonas seymouri: Adaptations to the Dixenous Life Cycle Analyzed by Genome Sequencing, Transcriptome Profiling and Co-infection with Leishmania donovani.</title>
        <authorList>
            <person name="Kraeva N."/>
            <person name="Butenko A."/>
            <person name="Hlavacova J."/>
            <person name="Kostygov A."/>
            <person name="Myskova J."/>
            <person name="Grybchuk D."/>
            <person name="Lestinova T."/>
            <person name="Votypka J."/>
            <person name="Volf P."/>
            <person name="Opperdoes F."/>
            <person name="Flegontov P."/>
            <person name="Lukes J."/>
            <person name="Yurchenko V."/>
        </authorList>
    </citation>
    <scope>NUCLEOTIDE SEQUENCE [LARGE SCALE GENOMIC DNA]</scope>
    <source>
        <strain evidence="2 3">ATCC 30220</strain>
    </source>
</reference>
<evidence type="ECO:0000313" key="3">
    <source>
        <dbReference type="Proteomes" id="UP000038009"/>
    </source>
</evidence>
<dbReference type="OMA" id="HRFLQRW"/>
<feature type="compositionally biased region" description="Low complexity" evidence="1">
    <location>
        <begin position="838"/>
        <end position="849"/>
    </location>
</feature>
<proteinExistence type="predicted"/>
<feature type="region of interest" description="Disordered" evidence="1">
    <location>
        <begin position="107"/>
        <end position="138"/>
    </location>
</feature>
<sequence length="1116" mass="123572">MDAAALFNERKADVAAFTALLFRGGAEQQAEDGRSASKANKTGSRDTKRAKKKLCKSTRVSYSPALTCLTSSNPCGAPAYRRPASANVPVSRVLQEAKARAARRMWMEEKRPKKQQLASSSVEGQMPTIGNGDDNDSAAASRRVTAGAFGFTAQELRDRTYLWMSHSSHFIDSAQDVSRQASKLSGELTPSQQAELRRLRIKQRHQHLLPYSQWILWLRRRRRLWQRRRPVMRRRHLRRRLALQHGRLLGPCACCAHKNRASGTKVSSKRSSSRVAQWLPSHARLVKRFHHRVVSLVVTQDVTHAKDIDVATAKAKKYSTGVSKTSQLKKRKAVPTASLSVPMAPMRKGHRFLQRWATELGVQQRRHSKSHGTNVPNNRDTLHTSSALGKTLMADVSHQCVYAITQPKASHGAPSSSLTLSAVVQALGVRSAPSNSAEAAPTTGGMLFSVALTALHQRIRESAVGAVHGHMWSAAEENRAAASTRSGTPRNRRRVSTVARHTRVVPVVLVSYAGSGAGDSPENFLLFSEAPVLLSRRARTTLRIQLISAWNPCCRCPTFASIYEIWRCDPSTRLKPSSAKPHPPALLPLTALRTVKFAKSVLRRCARVFLRLRHRAAIACRHRMRNREKNRSAEAGALSSLRREGQQKRKGRTAMRTGAQFAVPRRRGKGSWVHTLPRVSLVVFPSFPAPFLLAAPDQQKNGTASCKSAPYAWRVGLIYHRGERCLRCPVVASRDAKTENEETAGAAPAAVSIKNSKDVPGEPTRTASSRRLYCASVRARRAHFHLARRFFGFLLTTPVESTSVSSLKKRARTRVLGLNDRATLLRLVGTPAYPLDYGQSRPSAASQQRSGRHQHTPAKCLVTRPGAKRARCTSSATARDGEEERSTFPKNSHHPPVTFPPSYVHTLEYYGNPTNASCRVTVRSAHVDRKLPVLHSTVGCILLRCRGTASNSETVVEQIGVVSSSSFFAQRFGCMVAPVWCCFPPILTCVSSCDSTRVRTLHGMREGKADGRFASAAADRVASWVERRDDCWTAASLHTTQLGHKHMWFVLAHPGAAATLIQLSASLQRECPPRQRALSRHQRAFDLTRGRTTRKLEAFLCDPTFCSPVELIRWHD</sequence>
<evidence type="ECO:0000313" key="2">
    <source>
        <dbReference type="EMBL" id="KPI87806.1"/>
    </source>
</evidence>
<feature type="region of interest" description="Disordered" evidence="1">
    <location>
        <begin position="28"/>
        <end position="54"/>
    </location>
</feature>
<gene>
    <name evidence="2" type="ORF">ABL78_3105</name>
</gene>
<dbReference type="EMBL" id="LJSK01000073">
    <property type="protein sequence ID" value="KPI87806.1"/>
    <property type="molecule type" value="Genomic_DNA"/>
</dbReference>
<name>A0A0N0P6M3_LEPSE</name>
<dbReference type="AlphaFoldDB" id="A0A0N0P6M3"/>
<accession>A0A0N0P6M3</accession>
<dbReference type="VEuPathDB" id="TriTrypDB:Lsey_0073_0170"/>
<protein>
    <submittedName>
        <fullName evidence="2">Uncharacterized protein</fullName>
    </submittedName>
</protein>